<dbReference type="PANTHER" id="PTHR48022:SF11">
    <property type="entry name" value="MONOSACCHARIDE TRANSPORTER (HXT8), PUTATIVE (AFU_ORTHOLOGUE AFUA_2G08120)-RELATED"/>
    <property type="match status" value="1"/>
</dbReference>
<comment type="subcellular location">
    <subcellularLocation>
        <location evidence="1">Membrane</location>
        <topology evidence="1">Multi-pass membrane protein</topology>
    </subcellularLocation>
</comment>
<feature type="transmembrane region" description="Helical" evidence="7">
    <location>
        <begin position="95"/>
        <end position="115"/>
    </location>
</feature>
<feature type="transmembrane region" description="Helical" evidence="7">
    <location>
        <begin position="312"/>
        <end position="332"/>
    </location>
</feature>
<feature type="transmembrane region" description="Helical" evidence="7">
    <location>
        <begin position="154"/>
        <end position="179"/>
    </location>
</feature>
<evidence type="ECO:0000313" key="10">
    <source>
        <dbReference type="Proteomes" id="UP000019478"/>
    </source>
</evidence>
<dbReference type="PANTHER" id="PTHR48022">
    <property type="entry name" value="PLASTIDIC GLUCOSE TRANSPORTER 4"/>
    <property type="match status" value="1"/>
</dbReference>
<organism evidence="9 10">
    <name type="scientific">Capronia epimyces CBS 606.96</name>
    <dbReference type="NCBI Taxonomy" id="1182542"/>
    <lineage>
        <taxon>Eukaryota</taxon>
        <taxon>Fungi</taxon>
        <taxon>Dikarya</taxon>
        <taxon>Ascomycota</taxon>
        <taxon>Pezizomycotina</taxon>
        <taxon>Eurotiomycetes</taxon>
        <taxon>Chaetothyriomycetidae</taxon>
        <taxon>Chaetothyriales</taxon>
        <taxon>Herpotrichiellaceae</taxon>
        <taxon>Capronia</taxon>
    </lineage>
</organism>
<dbReference type="OrthoDB" id="6612291at2759"/>
<comment type="caution">
    <text evidence="9">The sequence shown here is derived from an EMBL/GenBank/DDBJ whole genome shotgun (WGS) entry which is preliminary data.</text>
</comment>
<dbReference type="Gene3D" id="1.20.1250.20">
    <property type="entry name" value="MFS general substrate transporter like domains"/>
    <property type="match status" value="1"/>
</dbReference>
<dbReference type="InterPro" id="IPR003663">
    <property type="entry name" value="Sugar/inositol_transpt"/>
</dbReference>
<dbReference type="GO" id="GO:0005351">
    <property type="term" value="F:carbohydrate:proton symporter activity"/>
    <property type="evidence" value="ECO:0007669"/>
    <property type="project" value="TreeGrafter"/>
</dbReference>
<feature type="transmembrane region" description="Helical" evidence="7">
    <location>
        <begin position="344"/>
        <end position="366"/>
    </location>
</feature>
<feature type="transmembrane region" description="Helical" evidence="7">
    <location>
        <begin position="121"/>
        <end position="142"/>
    </location>
</feature>
<reference evidence="9 10" key="1">
    <citation type="submission" date="2013-03" db="EMBL/GenBank/DDBJ databases">
        <title>The Genome Sequence of Capronia epimyces CBS 606.96.</title>
        <authorList>
            <consortium name="The Broad Institute Genomics Platform"/>
            <person name="Cuomo C."/>
            <person name="de Hoog S."/>
            <person name="Gorbushina A."/>
            <person name="Walker B."/>
            <person name="Young S.K."/>
            <person name="Zeng Q."/>
            <person name="Gargeya S."/>
            <person name="Fitzgerald M."/>
            <person name="Haas B."/>
            <person name="Abouelleil A."/>
            <person name="Allen A.W."/>
            <person name="Alvarado L."/>
            <person name="Arachchi H.M."/>
            <person name="Berlin A.M."/>
            <person name="Chapman S.B."/>
            <person name="Gainer-Dewar J."/>
            <person name="Goldberg J."/>
            <person name="Griggs A."/>
            <person name="Gujja S."/>
            <person name="Hansen M."/>
            <person name="Howarth C."/>
            <person name="Imamovic A."/>
            <person name="Ireland A."/>
            <person name="Larimer J."/>
            <person name="McCowan C."/>
            <person name="Murphy C."/>
            <person name="Pearson M."/>
            <person name="Poon T.W."/>
            <person name="Priest M."/>
            <person name="Roberts A."/>
            <person name="Saif S."/>
            <person name="Shea T."/>
            <person name="Sisk P."/>
            <person name="Sykes S."/>
            <person name="Wortman J."/>
            <person name="Nusbaum C."/>
            <person name="Birren B."/>
        </authorList>
    </citation>
    <scope>NUCLEOTIDE SEQUENCE [LARGE SCALE GENOMIC DNA]</scope>
    <source>
        <strain evidence="9 10">CBS 606.96</strain>
    </source>
</reference>
<feature type="transmembrane region" description="Helical" evidence="7">
    <location>
        <begin position="442"/>
        <end position="461"/>
    </location>
</feature>
<accession>W9YLM8</accession>
<feature type="transmembrane region" description="Helical" evidence="7">
    <location>
        <begin position="378"/>
        <end position="400"/>
    </location>
</feature>
<keyword evidence="5 7" id="KW-1133">Transmembrane helix</keyword>
<dbReference type="InterPro" id="IPR005828">
    <property type="entry name" value="MFS_sugar_transport-like"/>
</dbReference>
<evidence type="ECO:0000256" key="4">
    <source>
        <dbReference type="ARBA" id="ARBA00022692"/>
    </source>
</evidence>
<keyword evidence="4 7" id="KW-0812">Transmembrane</keyword>
<evidence type="ECO:0000256" key="2">
    <source>
        <dbReference type="ARBA" id="ARBA00010992"/>
    </source>
</evidence>
<dbReference type="AlphaFoldDB" id="W9YLM8"/>
<evidence type="ECO:0000313" key="9">
    <source>
        <dbReference type="EMBL" id="EXJ90151.1"/>
    </source>
</evidence>
<evidence type="ECO:0000256" key="3">
    <source>
        <dbReference type="ARBA" id="ARBA00022448"/>
    </source>
</evidence>
<proteinExistence type="inferred from homology"/>
<dbReference type="SUPFAM" id="SSF103473">
    <property type="entry name" value="MFS general substrate transporter"/>
    <property type="match status" value="1"/>
</dbReference>
<evidence type="ECO:0000256" key="7">
    <source>
        <dbReference type="SAM" id="Phobius"/>
    </source>
</evidence>
<keyword evidence="6 7" id="KW-0472">Membrane</keyword>
<evidence type="ECO:0000256" key="5">
    <source>
        <dbReference type="ARBA" id="ARBA00022989"/>
    </source>
</evidence>
<dbReference type="InterPro" id="IPR050360">
    <property type="entry name" value="MFS_Sugar_Transporters"/>
</dbReference>
<dbReference type="HOGENOM" id="CLU_001265_30_13_1"/>
<dbReference type="GeneID" id="19167348"/>
<keyword evidence="3" id="KW-0813">Transport</keyword>
<dbReference type="InterPro" id="IPR020846">
    <property type="entry name" value="MFS_dom"/>
</dbReference>
<dbReference type="PROSITE" id="PS50850">
    <property type="entry name" value="MFS"/>
    <property type="match status" value="1"/>
</dbReference>
<dbReference type="eggNOG" id="KOG0254">
    <property type="taxonomic scope" value="Eukaryota"/>
</dbReference>
<dbReference type="PRINTS" id="PR00171">
    <property type="entry name" value="SUGRTRNSPORT"/>
</dbReference>
<feature type="domain" description="Major facilitator superfamily (MFS) profile" evidence="8">
    <location>
        <begin position="23"/>
        <end position="465"/>
    </location>
</feature>
<evidence type="ECO:0000259" key="8">
    <source>
        <dbReference type="PROSITE" id="PS50850"/>
    </source>
</evidence>
<dbReference type="Proteomes" id="UP000019478">
    <property type="component" value="Unassembled WGS sequence"/>
</dbReference>
<dbReference type="GO" id="GO:0016020">
    <property type="term" value="C:membrane"/>
    <property type="evidence" value="ECO:0007669"/>
    <property type="project" value="UniProtKB-SubCell"/>
</dbReference>
<evidence type="ECO:0000256" key="6">
    <source>
        <dbReference type="ARBA" id="ARBA00023136"/>
    </source>
</evidence>
<sequence length="524" mass="56816">MAFAGVTTMDDKQSHYSTKMVLAVTGISMGAISYSYAGSIVGTTLGQPSFIQYMGLATNPNAEGLIGTVVGLFYAGGVFGALLNTYLADSLGRRWTTAIGSIILVISTGCLAGSVNIAMFIVFRFFVGMGAYMLYLTTPLWVTELVPPRGRSILVGIVGLGGVVGYVLAAYVGVGFFYYDSKQAAQWRAPLAIGCLPPLLLLAFLPWLPESPRFLLQKDRTEQAWAIVQDLHATAADSQHEYAQAEFFQMRKQHELDASLDGSWIAILRRRSYLRRAAIAFFLPVMLYSTGNLVVTTYAASVFAQLGYDAGASLQLLAGLYVGAIVGNLISLTYVDRVPRHKMLAGGVVAVTIIISIETALQATYLGTGNKSGLGATAAFLFLFLIFFNLFLEAISWYYASEIFPTHLRSKGMTLGVIGFCLVDILWLELAPTAFATIGWKYYLVFICVSVVSAAFIFFTFPNTLHMPLEEVAKLFGDDDLVAVYQRDIHIDHEKHLVVEEAAEIEDVSAGTGTPSSSSKAHAV</sequence>
<gene>
    <name evidence="9" type="ORF">A1O3_03220</name>
</gene>
<dbReference type="EMBL" id="AMGY01000002">
    <property type="protein sequence ID" value="EXJ90151.1"/>
    <property type="molecule type" value="Genomic_DNA"/>
</dbReference>
<feature type="transmembrane region" description="Helical" evidence="7">
    <location>
        <begin position="277"/>
        <end position="300"/>
    </location>
</feature>
<feature type="transmembrane region" description="Helical" evidence="7">
    <location>
        <begin position="65"/>
        <end position="83"/>
    </location>
</feature>
<comment type="similarity">
    <text evidence="2">Belongs to the major facilitator superfamily. Sugar transporter (TC 2.A.1.1) family.</text>
</comment>
<keyword evidence="10" id="KW-1185">Reference proteome</keyword>
<dbReference type="RefSeq" id="XP_007731548.1">
    <property type="nucleotide sequence ID" value="XM_007733358.1"/>
</dbReference>
<feature type="transmembrane region" description="Helical" evidence="7">
    <location>
        <begin position="21"/>
        <end position="45"/>
    </location>
</feature>
<evidence type="ECO:0000256" key="1">
    <source>
        <dbReference type="ARBA" id="ARBA00004141"/>
    </source>
</evidence>
<dbReference type="InterPro" id="IPR036259">
    <property type="entry name" value="MFS_trans_sf"/>
</dbReference>
<protein>
    <recommendedName>
        <fullName evidence="8">Major facilitator superfamily (MFS) profile domain-containing protein</fullName>
    </recommendedName>
</protein>
<dbReference type="Pfam" id="PF00083">
    <property type="entry name" value="Sugar_tr"/>
    <property type="match status" value="1"/>
</dbReference>
<feature type="transmembrane region" description="Helical" evidence="7">
    <location>
        <begin position="191"/>
        <end position="208"/>
    </location>
</feature>
<feature type="transmembrane region" description="Helical" evidence="7">
    <location>
        <begin position="412"/>
        <end position="430"/>
    </location>
</feature>
<name>W9YLM8_9EURO</name>